<dbReference type="PANTHER" id="PTHR36766:SF61">
    <property type="entry name" value="NB-ARC DOMAIN DISEASE RESISTANCE PROTEIN"/>
    <property type="match status" value="1"/>
</dbReference>
<dbReference type="InterPro" id="IPR032675">
    <property type="entry name" value="LRR_dom_sf"/>
</dbReference>
<evidence type="ECO:0000313" key="3">
    <source>
        <dbReference type="Proteomes" id="UP000737018"/>
    </source>
</evidence>
<reference evidence="2" key="1">
    <citation type="submission" date="2020-03" db="EMBL/GenBank/DDBJ databases">
        <title>Castanea mollissima Vanexum genome sequencing.</title>
        <authorList>
            <person name="Staton M."/>
        </authorList>
    </citation>
    <scope>NUCLEOTIDE SEQUENCE</scope>
    <source>
        <tissue evidence="2">Leaf</tissue>
    </source>
</reference>
<dbReference type="Proteomes" id="UP000737018">
    <property type="component" value="Unassembled WGS sequence"/>
</dbReference>
<sequence length="266" mass="30550">MISLRFLVITSNQECLLEKAIGCLNSLRVLFIARCENLKCLFEGNRHPNLINLRTLTIAHCPSLTSLSLNIKDLTALEILIIVDCKELNLMEGEGSHNLELSLQKLVIRGLPKLEVLPQWLKRSANTLQMLEVGDCENFTTFPEWLPCLKSLQQLGIDNCSKLLSLPEGMQGLTKLTRLNITLCPDLIRKCKEDWLKIAHVPKVRLGDARLEDQLKIRYSYGWHNKFWRTSWRERQEILRIATLESQEALHFHESKQGLYGLHGIS</sequence>
<protein>
    <submittedName>
        <fullName evidence="2">Uncharacterized protein</fullName>
    </submittedName>
</protein>
<gene>
    <name evidence="2" type="ORF">CMV_017334</name>
</gene>
<comment type="caution">
    <text evidence="2">The sequence shown here is derived from an EMBL/GenBank/DDBJ whole genome shotgun (WGS) entry which is preliminary data.</text>
</comment>
<organism evidence="2 3">
    <name type="scientific">Castanea mollissima</name>
    <name type="common">Chinese chestnut</name>
    <dbReference type="NCBI Taxonomy" id="60419"/>
    <lineage>
        <taxon>Eukaryota</taxon>
        <taxon>Viridiplantae</taxon>
        <taxon>Streptophyta</taxon>
        <taxon>Embryophyta</taxon>
        <taxon>Tracheophyta</taxon>
        <taxon>Spermatophyta</taxon>
        <taxon>Magnoliopsida</taxon>
        <taxon>eudicotyledons</taxon>
        <taxon>Gunneridae</taxon>
        <taxon>Pentapetalae</taxon>
        <taxon>rosids</taxon>
        <taxon>fabids</taxon>
        <taxon>Fagales</taxon>
        <taxon>Fagaceae</taxon>
        <taxon>Castanea</taxon>
    </lineage>
</organism>
<keyword evidence="3" id="KW-1185">Reference proteome</keyword>
<dbReference type="SUPFAM" id="SSF52047">
    <property type="entry name" value="RNI-like"/>
    <property type="match status" value="1"/>
</dbReference>
<dbReference type="OrthoDB" id="2018467at2759"/>
<dbReference type="GO" id="GO:0006952">
    <property type="term" value="P:defense response"/>
    <property type="evidence" value="ECO:0007669"/>
    <property type="project" value="UniProtKB-KW"/>
</dbReference>
<evidence type="ECO:0000256" key="1">
    <source>
        <dbReference type="ARBA" id="ARBA00022821"/>
    </source>
</evidence>
<name>A0A8J4QXY6_9ROSI</name>
<dbReference type="AlphaFoldDB" id="A0A8J4QXY6"/>
<proteinExistence type="predicted"/>
<keyword evidence="1" id="KW-0611">Plant defense</keyword>
<dbReference type="EMBL" id="JRKL02002760">
    <property type="protein sequence ID" value="KAF3957680.1"/>
    <property type="molecule type" value="Genomic_DNA"/>
</dbReference>
<dbReference type="Gene3D" id="3.80.10.10">
    <property type="entry name" value="Ribonuclease Inhibitor"/>
    <property type="match status" value="2"/>
</dbReference>
<accession>A0A8J4QXY6</accession>
<dbReference type="PANTHER" id="PTHR36766">
    <property type="entry name" value="PLANT BROAD-SPECTRUM MILDEW RESISTANCE PROTEIN RPW8"/>
    <property type="match status" value="1"/>
</dbReference>
<evidence type="ECO:0000313" key="2">
    <source>
        <dbReference type="EMBL" id="KAF3957680.1"/>
    </source>
</evidence>